<dbReference type="EMBL" id="CVRI01000058">
    <property type="protein sequence ID" value="CRL02949.1"/>
    <property type="molecule type" value="Genomic_DNA"/>
</dbReference>
<dbReference type="AlphaFoldDB" id="A0A1J1IRT2"/>
<evidence type="ECO:0000313" key="2">
    <source>
        <dbReference type="Proteomes" id="UP000183832"/>
    </source>
</evidence>
<protein>
    <submittedName>
        <fullName evidence="1">CLUMA_CG015941, isoform A</fullName>
    </submittedName>
</protein>
<gene>
    <name evidence="1" type="ORF">CLUMA_CG015941</name>
</gene>
<name>A0A1J1IRT2_9DIPT</name>
<reference evidence="1 2" key="1">
    <citation type="submission" date="2015-04" db="EMBL/GenBank/DDBJ databases">
        <authorList>
            <person name="Syromyatnikov M.Y."/>
            <person name="Popov V.N."/>
        </authorList>
    </citation>
    <scope>NUCLEOTIDE SEQUENCE [LARGE SCALE GENOMIC DNA]</scope>
</reference>
<proteinExistence type="predicted"/>
<sequence length="125" mass="14765">MKRVFILRQLCKIDNSKVAFSVQMIPKKKNIINWKLACLMTQNPRSSALQIIGDFALLLVSFIAYKRVHEIYPSIKCFVMQYRAIRKVDVDEWFIKLHDFTSSNIYKSSPYILHMRLPRNDILKA</sequence>
<accession>A0A1J1IRT2</accession>
<evidence type="ECO:0000313" key="1">
    <source>
        <dbReference type="EMBL" id="CRL02949.1"/>
    </source>
</evidence>
<organism evidence="1 2">
    <name type="scientific">Clunio marinus</name>
    <dbReference type="NCBI Taxonomy" id="568069"/>
    <lineage>
        <taxon>Eukaryota</taxon>
        <taxon>Metazoa</taxon>
        <taxon>Ecdysozoa</taxon>
        <taxon>Arthropoda</taxon>
        <taxon>Hexapoda</taxon>
        <taxon>Insecta</taxon>
        <taxon>Pterygota</taxon>
        <taxon>Neoptera</taxon>
        <taxon>Endopterygota</taxon>
        <taxon>Diptera</taxon>
        <taxon>Nematocera</taxon>
        <taxon>Chironomoidea</taxon>
        <taxon>Chironomidae</taxon>
        <taxon>Clunio</taxon>
    </lineage>
</organism>
<keyword evidence="2" id="KW-1185">Reference proteome</keyword>
<dbReference type="Proteomes" id="UP000183832">
    <property type="component" value="Unassembled WGS sequence"/>
</dbReference>